<dbReference type="EMBL" id="JACGWO010000010">
    <property type="protein sequence ID" value="KAK4417069.1"/>
    <property type="molecule type" value="Genomic_DNA"/>
</dbReference>
<dbReference type="AlphaFoldDB" id="A0AAE1XS25"/>
<gene>
    <name evidence="2" type="ORF">Salat_2532400</name>
</gene>
<sequence>MGHFLSVVLINVAVELEGRDFAVGQSGLSEVPRGGWNFVWKQKLPGKVNVFAWRLCKVALPTGINVRQRRILQHSLYPRCSWEEETAKHTMVECDFARQTSALTNLLWHTTGTWGDLAESWLRHLHKQLEAWEYRFALVIAWKLWNSRNHVLMENDHQTPFEVVDFCRRFIHSFEAAVLPRLTVGDSMGAIDIGCGFVLS</sequence>
<accession>A0AAE1XS25</accession>
<name>A0AAE1XS25_9LAMI</name>
<evidence type="ECO:0000313" key="3">
    <source>
        <dbReference type="Proteomes" id="UP001293254"/>
    </source>
</evidence>
<reference evidence="2" key="1">
    <citation type="submission" date="2020-06" db="EMBL/GenBank/DDBJ databases">
        <authorList>
            <person name="Li T."/>
            <person name="Hu X."/>
            <person name="Zhang T."/>
            <person name="Song X."/>
            <person name="Zhang H."/>
            <person name="Dai N."/>
            <person name="Sheng W."/>
            <person name="Hou X."/>
            <person name="Wei L."/>
        </authorList>
    </citation>
    <scope>NUCLEOTIDE SEQUENCE</scope>
    <source>
        <strain evidence="2">3651</strain>
        <tissue evidence="2">Leaf</tissue>
    </source>
</reference>
<organism evidence="2 3">
    <name type="scientific">Sesamum alatum</name>
    <dbReference type="NCBI Taxonomy" id="300844"/>
    <lineage>
        <taxon>Eukaryota</taxon>
        <taxon>Viridiplantae</taxon>
        <taxon>Streptophyta</taxon>
        <taxon>Embryophyta</taxon>
        <taxon>Tracheophyta</taxon>
        <taxon>Spermatophyta</taxon>
        <taxon>Magnoliopsida</taxon>
        <taxon>eudicotyledons</taxon>
        <taxon>Gunneridae</taxon>
        <taxon>Pentapetalae</taxon>
        <taxon>asterids</taxon>
        <taxon>lamiids</taxon>
        <taxon>Lamiales</taxon>
        <taxon>Pedaliaceae</taxon>
        <taxon>Sesamum</taxon>
    </lineage>
</organism>
<evidence type="ECO:0000313" key="2">
    <source>
        <dbReference type="EMBL" id="KAK4417069.1"/>
    </source>
</evidence>
<comment type="caution">
    <text evidence="2">The sequence shown here is derived from an EMBL/GenBank/DDBJ whole genome shotgun (WGS) entry which is preliminary data.</text>
</comment>
<dbReference type="Proteomes" id="UP001293254">
    <property type="component" value="Unassembled WGS sequence"/>
</dbReference>
<proteinExistence type="predicted"/>
<evidence type="ECO:0000259" key="1">
    <source>
        <dbReference type="Pfam" id="PF13966"/>
    </source>
</evidence>
<dbReference type="Pfam" id="PF13966">
    <property type="entry name" value="zf-RVT"/>
    <property type="match status" value="1"/>
</dbReference>
<keyword evidence="3" id="KW-1185">Reference proteome</keyword>
<protein>
    <recommendedName>
        <fullName evidence="1">Reverse transcriptase zinc-binding domain-containing protein</fullName>
    </recommendedName>
</protein>
<feature type="domain" description="Reverse transcriptase zinc-binding" evidence="1">
    <location>
        <begin position="36"/>
        <end position="99"/>
    </location>
</feature>
<dbReference type="InterPro" id="IPR026960">
    <property type="entry name" value="RVT-Znf"/>
</dbReference>
<reference evidence="2" key="2">
    <citation type="journal article" date="2024" name="Plant">
        <title>Genomic evolution and insights into agronomic trait innovations of Sesamum species.</title>
        <authorList>
            <person name="Miao H."/>
            <person name="Wang L."/>
            <person name="Qu L."/>
            <person name="Liu H."/>
            <person name="Sun Y."/>
            <person name="Le M."/>
            <person name="Wang Q."/>
            <person name="Wei S."/>
            <person name="Zheng Y."/>
            <person name="Lin W."/>
            <person name="Duan Y."/>
            <person name="Cao H."/>
            <person name="Xiong S."/>
            <person name="Wang X."/>
            <person name="Wei L."/>
            <person name="Li C."/>
            <person name="Ma Q."/>
            <person name="Ju M."/>
            <person name="Zhao R."/>
            <person name="Li G."/>
            <person name="Mu C."/>
            <person name="Tian Q."/>
            <person name="Mei H."/>
            <person name="Zhang T."/>
            <person name="Gao T."/>
            <person name="Zhang H."/>
        </authorList>
    </citation>
    <scope>NUCLEOTIDE SEQUENCE</scope>
    <source>
        <strain evidence="2">3651</strain>
    </source>
</reference>